<keyword evidence="3" id="KW-1185">Reference proteome</keyword>
<keyword evidence="1" id="KW-1133">Transmembrane helix</keyword>
<dbReference type="Proteomes" id="UP000636709">
    <property type="component" value="Unassembled WGS sequence"/>
</dbReference>
<sequence>MNQQPDYEPGPGTCCCCLVFLAATVGFIYLMVLLSVSKGATYSVTVTGVAGLDPAADLLSASRPTLSPVFNLTVRIDNAREKFSTHCLGSFAAASVTYGDAFLGKGSVPEFCAGKGKVRERGARAWGHGVDLPRFLRDQMAGELAAGEAAVDVEVTVPDQECYHHCFDTVLTCSQAKIGGGPAPCTVHQNVVHHGHDGETAAGSND</sequence>
<dbReference type="OrthoDB" id="686111at2759"/>
<keyword evidence="1" id="KW-0472">Membrane</keyword>
<evidence type="ECO:0000313" key="2">
    <source>
        <dbReference type="EMBL" id="KAF8704164.1"/>
    </source>
</evidence>
<keyword evidence="1" id="KW-0812">Transmembrane</keyword>
<evidence type="ECO:0000256" key="1">
    <source>
        <dbReference type="SAM" id="Phobius"/>
    </source>
</evidence>
<feature type="transmembrane region" description="Helical" evidence="1">
    <location>
        <begin position="12"/>
        <end position="34"/>
    </location>
</feature>
<organism evidence="2 3">
    <name type="scientific">Digitaria exilis</name>
    <dbReference type="NCBI Taxonomy" id="1010633"/>
    <lineage>
        <taxon>Eukaryota</taxon>
        <taxon>Viridiplantae</taxon>
        <taxon>Streptophyta</taxon>
        <taxon>Embryophyta</taxon>
        <taxon>Tracheophyta</taxon>
        <taxon>Spermatophyta</taxon>
        <taxon>Magnoliopsida</taxon>
        <taxon>Liliopsida</taxon>
        <taxon>Poales</taxon>
        <taxon>Poaceae</taxon>
        <taxon>PACMAD clade</taxon>
        <taxon>Panicoideae</taxon>
        <taxon>Panicodae</taxon>
        <taxon>Paniceae</taxon>
        <taxon>Anthephorinae</taxon>
        <taxon>Digitaria</taxon>
    </lineage>
</organism>
<comment type="caution">
    <text evidence="2">The sequence shown here is derived from an EMBL/GenBank/DDBJ whole genome shotgun (WGS) entry which is preliminary data.</text>
</comment>
<reference evidence="2" key="1">
    <citation type="submission" date="2020-07" db="EMBL/GenBank/DDBJ databases">
        <title>Genome sequence and genetic diversity analysis of an under-domesticated orphan crop, white fonio (Digitaria exilis).</title>
        <authorList>
            <person name="Bennetzen J.L."/>
            <person name="Chen S."/>
            <person name="Ma X."/>
            <person name="Wang X."/>
            <person name="Yssel A.E.J."/>
            <person name="Chaluvadi S.R."/>
            <person name="Johnson M."/>
            <person name="Gangashetty P."/>
            <person name="Hamidou F."/>
            <person name="Sanogo M.D."/>
            <person name="Zwaenepoel A."/>
            <person name="Wallace J."/>
            <person name="Van De Peer Y."/>
            <person name="Van Deynze A."/>
        </authorList>
    </citation>
    <scope>NUCLEOTIDE SEQUENCE</scope>
    <source>
        <tissue evidence="2">Leaves</tissue>
    </source>
</reference>
<dbReference type="PANTHER" id="PTHR33994">
    <property type="entry name" value="OS04G0515000 PROTEIN"/>
    <property type="match status" value="1"/>
</dbReference>
<gene>
    <name evidence="2" type="ORF">HU200_031659</name>
</gene>
<name>A0A835ET00_9POAL</name>
<accession>A0A835ET00</accession>
<dbReference type="Gramene" id="Dexi7A01G0012140.1">
    <property type="protein sequence ID" value="Dexi7A01G0012140.1:cds"/>
    <property type="gene ID" value="Dexi7A01G0012140"/>
</dbReference>
<dbReference type="EMBL" id="JACEFO010001776">
    <property type="protein sequence ID" value="KAF8704164.1"/>
    <property type="molecule type" value="Genomic_DNA"/>
</dbReference>
<dbReference type="AlphaFoldDB" id="A0A835ET00"/>
<proteinExistence type="predicted"/>
<protein>
    <submittedName>
        <fullName evidence="2">Uncharacterized protein</fullName>
    </submittedName>
</protein>
<dbReference type="PANTHER" id="PTHR33994:SF19">
    <property type="entry name" value="LATE EMBRYOGENESIS ABUNDANT PROTEIN LEA-2 SUBGROUP DOMAIN-CONTAINING PROTEIN"/>
    <property type="match status" value="1"/>
</dbReference>
<evidence type="ECO:0000313" key="3">
    <source>
        <dbReference type="Proteomes" id="UP000636709"/>
    </source>
</evidence>